<keyword evidence="2" id="KW-0489">Methyltransferase</keyword>
<sequence length="216" mass="24877">MSLNSYFESVRQYFDKRITEYGPTVKGIDALSQEDQELRSEQLLKCFSHKAGFSVNDYGCGYGAFLDYLTAKGYKCQYRGFDISKEMIVNAEELHAGTEDACFTTDESSLTVADYTVASGVFTMRQEANDDELTEMMLHILKKISELSEKGFAFNALSKYVPADLRYDDLYYADPLFVFDYCRKEFSDYVVLLHDYMPRDFTILVRKEIEPVSETL</sequence>
<dbReference type="KEGG" id="dmm:dnm_076890"/>
<gene>
    <name evidence="2" type="ORF">dnm_076890</name>
</gene>
<name>A0A975GS74_9BACT</name>
<evidence type="ECO:0000259" key="1">
    <source>
        <dbReference type="Pfam" id="PF08241"/>
    </source>
</evidence>
<dbReference type="Gene3D" id="3.40.50.150">
    <property type="entry name" value="Vaccinia Virus protein VP39"/>
    <property type="match status" value="1"/>
</dbReference>
<reference evidence="2" key="1">
    <citation type="journal article" date="2021" name="Microb. Physiol.">
        <title>Proteogenomic Insights into the Physiology of Marine, Sulfate-Reducing, Filamentous Desulfonema limicola and Desulfonema magnum.</title>
        <authorList>
            <person name="Schnaars V."/>
            <person name="Wohlbrand L."/>
            <person name="Scheve S."/>
            <person name="Hinrichs C."/>
            <person name="Reinhardt R."/>
            <person name="Rabus R."/>
        </authorList>
    </citation>
    <scope>NUCLEOTIDE SEQUENCE</scope>
    <source>
        <strain evidence="2">4be13</strain>
    </source>
</reference>
<proteinExistence type="predicted"/>
<evidence type="ECO:0000313" key="3">
    <source>
        <dbReference type="Proteomes" id="UP000663722"/>
    </source>
</evidence>
<accession>A0A975GS74</accession>
<dbReference type="Proteomes" id="UP000663722">
    <property type="component" value="Chromosome"/>
</dbReference>
<dbReference type="RefSeq" id="WP_207679322.1">
    <property type="nucleotide sequence ID" value="NZ_CP061800.1"/>
</dbReference>
<dbReference type="EMBL" id="CP061800">
    <property type="protein sequence ID" value="QTA91617.1"/>
    <property type="molecule type" value="Genomic_DNA"/>
</dbReference>
<dbReference type="AlphaFoldDB" id="A0A975GS74"/>
<feature type="domain" description="Methyltransferase type 11" evidence="1">
    <location>
        <begin position="57"/>
        <end position="99"/>
    </location>
</feature>
<dbReference type="SUPFAM" id="SSF53335">
    <property type="entry name" value="S-adenosyl-L-methionine-dependent methyltransferases"/>
    <property type="match status" value="1"/>
</dbReference>
<dbReference type="InterPro" id="IPR029063">
    <property type="entry name" value="SAM-dependent_MTases_sf"/>
</dbReference>
<protein>
    <submittedName>
        <fullName evidence="2">SAM-dependent methyltransferase domain-containing protein</fullName>
    </submittedName>
</protein>
<keyword evidence="3" id="KW-1185">Reference proteome</keyword>
<evidence type="ECO:0000313" key="2">
    <source>
        <dbReference type="EMBL" id="QTA91617.1"/>
    </source>
</evidence>
<organism evidence="2 3">
    <name type="scientific">Desulfonema magnum</name>
    <dbReference type="NCBI Taxonomy" id="45655"/>
    <lineage>
        <taxon>Bacteria</taxon>
        <taxon>Pseudomonadati</taxon>
        <taxon>Thermodesulfobacteriota</taxon>
        <taxon>Desulfobacteria</taxon>
        <taxon>Desulfobacterales</taxon>
        <taxon>Desulfococcaceae</taxon>
        <taxon>Desulfonema</taxon>
    </lineage>
</organism>
<dbReference type="GO" id="GO:0032259">
    <property type="term" value="P:methylation"/>
    <property type="evidence" value="ECO:0007669"/>
    <property type="project" value="UniProtKB-KW"/>
</dbReference>
<dbReference type="Pfam" id="PF08241">
    <property type="entry name" value="Methyltransf_11"/>
    <property type="match status" value="1"/>
</dbReference>
<keyword evidence="2" id="KW-0808">Transferase</keyword>
<dbReference type="GO" id="GO:0008168">
    <property type="term" value="F:methyltransferase activity"/>
    <property type="evidence" value="ECO:0007669"/>
    <property type="project" value="UniProtKB-KW"/>
</dbReference>
<dbReference type="InterPro" id="IPR013216">
    <property type="entry name" value="Methyltransf_11"/>
</dbReference>